<dbReference type="SUPFAM" id="SSF48452">
    <property type="entry name" value="TPR-like"/>
    <property type="match status" value="1"/>
</dbReference>
<dbReference type="Pfam" id="PF14322">
    <property type="entry name" value="SusD-like_3"/>
    <property type="match status" value="1"/>
</dbReference>
<protein>
    <submittedName>
        <fullName evidence="9">SusD family</fullName>
    </submittedName>
</protein>
<organism evidence="9 10">
    <name type="scientific">Bacteroides finegoldii</name>
    <dbReference type="NCBI Taxonomy" id="338188"/>
    <lineage>
        <taxon>Bacteria</taxon>
        <taxon>Pseudomonadati</taxon>
        <taxon>Bacteroidota</taxon>
        <taxon>Bacteroidia</taxon>
        <taxon>Bacteroidales</taxon>
        <taxon>Bacteroidaceae</taxon>
        <taxon>Bacteroides</taxon>
    </lineage>
</organism>
<comment type="subcellular location">
    <subcellularLocation>
        <location evidence="1">Cell outer membrane</location>
    </subcellularLocation>
</comment>
<feature type="signal peptide" evidence="6">
    <location>
        <begin position="1"/>
        <end position="21"/>
    </location>
</feature>
<keyword evidence="3 6" id="KW-0732">Signal</keyword>
<evidence type="ECO:0000259" key="8">
    <source>
        <dbReference type="Pfam" id="PF14322"/>
    </source>
</evidence>
<accession>A0A174A021</accession>
<proteinExistence type="inferred from homology"/>
<keyword evidence="4" id="KW-0472">Membrane</keyword>
<evidence type="ECO:0000256" key="5">
    <source>
        <dbReference type="ARBA" id="ARBA00023237"/>
    </source>
</evidence>
<gene>
    <name evidence="9" type="ORF">ERS852397_00874</name>
</gene>
<sequence>MKKLVAIIISCIALAIGSSSCEDMMGSYLDKAPGIDVTEDTVFSSTAHAERFLATVYRYAVHSNLPYFTEGWEDPSNYDGTLSSGATDESETCAAWYSTQHWNSGSLTADEIQDHRYKFRWIALRQIAIMIERIHDVPDISSAYANQIIAEMKTLRALNYLEMMKRYGGVPIIDRRIDLGEDLKIPRASLQEVVNFILKDCQDAIDAPELPEDQTGALKGRVGKGVALAIKAKTLLYAASPLFNTDTPHLSLGANNNLICLGGYNPELWKQAADASKAVLDWAAANGHQLITDQGESNNYRYAWEVYDNPEIIFAEKAHGEIGTWDWPWSAISPPNIYPGNRGQSGITPTLNFVKKYEKRTGEDQYWDPDGGSDLQAKMGELDYRFSQTIAYNKSIWNEEKGEMQIWEGGRDANTCHGGFWLHKHFPAKINNTQSKLAPNSTLFQLNEFYLSYAEALNEYYNGPTSEAYAAVKTIRDRSGQPPYPSGLDYEGFKKRIHRERDIELAFDNHRLWDIMRWKEAETEGVMQGDMWGIKVYKIDGNNDEFRYEPYVFEKRSFQKRMYLNPFPTSEINKGYLIQNPGY</sequence>
<name>A0A174A021_9BACE</name>
<dbReference type="RefSeq" id="WP_055278612.1">
    <property type="nucleotide sequence ID" value="NZ_CABIXA010000004.1"/>
</dbReference>
<evidence type="ECO:0000313" key="10">
    <source>
        <dbReference type="Proteomes" id="UP000095517"/>
    </source>
</evidence>
<dbReference type="Proteomes" id="UP000095517">
    <property type="component" value="Unassembled WGS sequence"/>
</dbReference>
<dbReference type="GO" id="GO:0009279">
    <property type="term" value="C:cell outer membrane"/>
    <property type="evidence" value="ECO:0007669"/>
    <property type="project" value="UniProtKB-SubCell"/>
</dbReference>
<evidence type="ECO:0000256" key="4">
    <source>
        <dbReference type="ARBA" id="ARBA00023136"/>
    </source>
</evidence>
<dbReference type="STRING" id="338188.ERS852397_00874"/>
<dbReference type="PROSITE" id="PS51257">
    <property type="entry name" value="PROKAR_LIPOPROTEIN"/>
    <property type="match status" value="1"/>
</dbReference>
<dbReference type="AlphaFoldDB" id="A0A174A021"/>
<feature type="domain" description="RagB/SusD" evidence="7">
    <location>
        <begin position="310"/>
        <end position="583"/>
    </location>
</feature>
<dbReference type="InterPro" id="IPR012944">
    <property type="entry name" value="SusD_RagB_dom"/>
</dbReference>
<evidence type="ECO:0000313" key="9">
    <source>
        <dbReference type="EMBL" id="CUN81844.1"/>
    </source>
</evidence>
<reference evidence="9 10" key="1">
    <citation type="submission" date="2015-09" db="EMBL/GenBank/DDBJ databases">
        <authorList>
            <consortium name="Pathogen Informatics"/>
        </authorList>
    </citation>
    <scope>NUCLEOTIDE SEQUENCE [LARGE SCALE GENOMIC DNA]</scope>
    <source>
        <strain evidence="9 10">2789STDY5608840</strain>
    </source>
</reference>
<dbReference type="EMBL" id="CYZH01000004">
    <property type="protein sequence ID" value="CUN81844.1"/>
    <property type="molecule type" value="Genomic_DNA"/>
</dbReference>
<evidence type="ECO:0000259" key="7">
    <source>
        <dbReference type="Pfam" id="PF07980"/>
    </source>
</evidence>
<dbReference type="Pfam" id="PF07980">
    <property type="entry name" value="SusD_RagB"/>
    <property type="match status" value="1"/>
</dbReference>
<comment type="similarity">
    <text evidence="2">Belongs to the SusD family.</text>
</comment>
<evidence type="ECO:0000256" key="6">
    <source>
        <dbReference type="SAM" id="SignalP"/>
    </source>
</evidence>
<evidence type="ECO:0000256" key="2">
    <source>
        <dbReference type="ARBA" id="ARBA00006275"/>
    </source>
</evidence>
<evidence type="ECO:0000256" key="1">
    <source>
        <dbReference type="ARBA" id="ARBA00004442"/>
    </source>
</evidence>
<dbReference type="Gene3D" id="1.25.40.390">
    <property type="match status" value="1"/>
</dbReference>
<dbReference type="InterPro" id="IPR011990">
    <property type="entry name" value="TPR-like_helical_dom_sf"/>
</dbReference>
<feature type="domain" description="SusD-like N-terminal" evidence="8">
    <location>
        <begin position="28"/>
        <end position="233"/>
    </location>
</feature>
<feature type="chain" id="PRO_5008017308" evidence="6">
    <location>
        <begin position="22"/>
        <end position="583"/>
    </location>
</feature>
<keyword evidence="5" id="KW-0998">Cell outer membrane</keyword>
<dbReference type="InterPro" id="IPR033985">
    <property type="entry name" value="SusD-like_N"/>
</dbReference>
<evidence type="ECO:0000256" key="3">
    <source>
        <dbReference type="ARBA" id="ARBA00022729"/>
    </source>
</evidence>